<evidence type="ECO:0000256" key="1">
    <source>
        <dbReference type="ARBA" id="ARBA00004651"/>
    </source>
</evidence>
<evidence type="ECO:0000256" key="3">
    <source>
        <dbReference type="ARBA" id="ARBA00022692"/>
    </source>
</evidence>
<feature type="transmembrane region" description="Helical" evidence="11">
    <location>
        <begin position="6"/>
        <end position="32"/>
    </location>
</feature>
<dbReference type="InterPro" id="IPR017452">
    <property type="entry name" value="GPCR_Rhodpsn_7TM"/>
</dbReference>
<evidence type="ECO:0000256" key="10">
    <source>
        <dbReference type="SAM" id="MobiDB-lite"/>
    </source>
</evidence>
<dbReference type="PROSITE" id="PS00237">
    <property type="entry name" value="G_PROTEIN_RECEP_F1_1"/>
    <property type="match status" value="1"/>
</dbReference>
<keyword evidence="7 9" id="KW-0675">Receptor</keyword>
<dbReference type="Pfam" id="PF00001">
    <property type="entry name" value="7tm_1"/>
    <property type="match status" value="1"/>
</dbReference>
<comment type="caution">
    <text evidence="13">The sequence shown here is derived from an EMBL/GenBank/DDBJ whole genome shotgun (WGS) entry which is preliminary data.</text>
</comment>
<feature type="transmembrane region" description="Helical" evidence="11">
    <location>
        <begin position="240"/>
        <end position="259"/>
    </location>
</feature>
<evidence type="ECO:0000256" key="8">
    <source>
        <dbReference type="ARBA" id="ARBA00023224"/>
    </source>
</evidence>
<evidence type="ECO:0000256" key="4">
    <source>
        <dbReference type="ARBA" id="ARBA00022989"/>
    </source>
</evidence>
<comment type="subcellular location">
    <subcellularLocation>
        <location evidence="1">Cell membrane</location>
        <topology evidence="1">Multi-pass membrane protein</topology>
    </subcellularLocation>
</comment>
<evidence type="ECO:0000256" key="2">
    <source>
        <dbReference type="ARBA" id="ARBA00022475"/>
    </source>
</evidence>
<evidence type="ECO:0000256" key="9">
    <source>
        <dbReference type="RuleBase" id="RU000688"/>
    </source>
</evidence>
<protein>
    <recommendedName>
        <fullName evidence="12">G-protein coupled receptors family 1 profile domain-containing protein</fullName>
    </recommendedName>
</protein>
<feature type="domain" description="G-protein coupled receptors family 1 profile" evidence="12">
    <location>
        <begin position="24"/>
        <end position="400"/>
    </location>
</feature>
<dbReference type="PANTHER" id="PTHR24230:SF158">
    <property type="entry name" value="G-PROTEIN COUPLED RECEPTORS FAMILY 1 PROFILE DOMAIN-CONTAINING PROTEIN"/>
    <property type="match status" value="1"/>
</dbReference>
<feature type="transmembrane region" description="Helical" evidence="11">
    <location>
        <begin position="44"/>
        <end position="69"/>
    </location>
</feature>
<sequence length="417" mass="47987">MAYSVEMYACIAMLAIFSSVGIIGNGLVLFGFSKSQQKLTSTVFILTLAVIDFVTCLVTIPFTIAMEALKFHVSYDTVCKLYHFMIATTIPFSAFIMVAIAVDRYFCICHPFWKLMNIYRARVIVSCLGLFSFLLGLVWSLNYGVYLDKNNLFTTIIDNNDTYDPKNDSTYKLPKQSKNADDTETLKWKIKQLLSHFRGNESIDLNNITEHPYNTGKCAANSLILGQDFATVYQRIYSSFYAICCVIVIILYIVLYRFILSRRRKRLRTESFPCCAFKTHTPSENENTEVIFLSHDGTTPAEEPNVEKEKSIGENEKDKEKCLKPRNHSKNVQKVKNSVRAKQEKILINNIKTAFMLSIVASVFIFAFLPAWLMKYNVIPSNIVLFNMYFVYNVVNPFIYAFMNKDFRQQLKEICKK</sequence>
<dbReference type="SMART" id="SM01381">
    <property type="entry name" value="7TM_GPCR_Srsx"/>
    <property type="match status" value="1"/>
</dbReference>
<gene>
    <name evidence="13" type="ORF">KUTeg_001537</name>
</gene>
<feature type="compositionally biased region" description="Basic and acidic residues" evidence="10">
    <location>
        <begin position="305"/>
        <end position="320"/>
    </location>
</feature>
<dbReference type="Gene3D" id="1.20.1070.10">
    <property type="entry name" value="Rhodopsin 7-helix transmembrane proteins"/>
    <property type="match status" value="1"/>
</dbReference>
<feature type="transmembrane region" description="Helical" evidence="11">
    <location>
        <begin position="81"/>
        <end position="102"/>
    </location>
</feature>
<organism evidence="13 14">
    <name type="scientific">Tegillarca granosa</name>
    <name type="common">Malaysian cockle</name>
    <name type="synonym">Anadara granosa</name>
    <dbReference type="NCBI Taxonomy" id="220873"/>
    <lineage>
        <taxon>Eukaryota</taxon>
        <taxon>Metazoa</taxon>
        <taxon>Spiralia</taxon>
        <taxon>Lophotrochozoa</taxon>
        <taxon>Mollusca</taxon>
        <taxon>Bivalvia</taxon>
        <taxon>Autobranchia</taxon>
        <taxon>Pteriomorphia</taxon>
        <taxon>Arcoida</taxon>
        <taxon>Arcoidea</taxon>
        <taxon>Arcidae</taxon>
        <taxon>Tegillarca</taxon>
    </lineage>
</organism>
<dbReference type="PROSITE" id="PS50262">
    <property type="entry name" value="G_PROTEIN_RECEP_F1_2"/>
    <property type="match status" value="1"/>
</dbReference>
<evidence type="ECO:0000313" key="14">
    <source>
        <dbReference type="Proteomes" id="UP001217089"/>
    </source>
</evidence>
<feature type="transmembrane region" description="Helical" evidence="11">
    <location>
        <begin position="379"/>
        <end position="402"/>
    </location>
</feature>
<keyword evidence="8 9" id="KW-0807">Transducer</keyword>
<dbReference type="InterPro" id="IPR000276">
    <property type="entry name" value="GPCR_Rhodpsn"/>
</dbReference>
<evidence type="ECO:0000256" key="11">
    <source>
        <dbReference type="SAM" id="Phobius"/>
    </source>
</evidence>
<evidence type="ECO:0000256" key="7">
    <source>
        <dbReference type="ARBA" id="ARBA00023170"/>
    </source>
</evidence>
<proteinExistence type="inferred from homology"/>
<evidence type="ECO:0000256" key="5">
    <source>
        <dbReference type="ARBA" id="ARBA00023040"/>
    </source>
</evidence>
<dbReference type="PRINTS" id="PR00237">
    <property type="entry name" value="GPCRRHODOPSN"/>
</dbReference>
<keyword evidence="6 11" id="KW-0472">Membrane</keyword>
<keyword evidence="2" id="KW-1003">Cell membrane</keyword>
<feature type="region of interest" description="Disordered" evidence="10">
    <location>
        <begin position="297"/>
        <end position="320"/>
    </location>
</feature>
<dbReference type="SUPFAM" id="SSF81321">
    <property type="entry name" value="Family A G protein-coupled receptor-like"/>
    <property type="match status" value="1"/>
</dbReference>
<keyword evidence="3 9" id="KW-0812">Transmembrane</keyword>
<reference evidence="13 14" key="1">
    <citation type="submission" date="2022-12" db="EMBL/GenBank/DDBJ databases">
        <title>Chromosome-level genome of Tegillarca granosa.</title>
        <authorList>
            <person name="Kim J."/>
        </authorList>
    </citation>
    <scope>NUCLEOTIDE SEQUENCE [LARGE SCALE GENOMIC DNA]</scope>
    <source>
        <strain evidence="13">Teg-2019</strain>
        <tissue evidence="13">Adductor muscle</tissue>
    </source>
</reference>
<dbReference type="EMBL" id="JARBDR010000141">
    <property type="protein sequence ID" value="KAJ8319950.1"/>
    <property type="molecule type" value="Genomic_DNA"/>
</dbReference>
<feature type="transmembrane region" description="Helical" evidence="11">
    <location>
        <begin position="354"/>
        <end position="373"/>
    </location>
</feature>
<name>A0ABQ9FW42_TEGGR</name>
<dbReference type="Proteomes" id="UP001217089">
    <property type="component" value="Unassembled WGS sequence"/>
</dbReference>
<feature type="transmembrane region" description="Helical" evidence="11">
    <location>
        <begin position="123"/>
        <end position="141"/>
    </location>
</feature>
<evidence type="ECO:0000313" key="13">
    <source>
        <dbReference type="EMBL" id="KAJ8319950.1"/>
    </source>
</evidence>
<keyword evidence="4 11" id="KW-1133">Transmembrane helix</keyword>
<evidence type="ECO:0000256" key="6">
    <source>
        <dbReference type="ARBA" id="ARBA00023136"/>
    </source>
</evidence>
<keyword evidence="5 9" id="KW-0297">G-protein coupled receptor</keyword>
<evidence type="ECO:0000259" key="12">
    <source>
        <dbReference type="PROSITE" id="PS50262"/>
    </source>
</evidence>
<comment type="similarity">
    <text evidence="9">Belongs to the G-protein coupled receptor 1 family.</text>
</comment>
<dbReference type="PANTHER" id="PTHR24230">
    <property type="entry name" value="G-PROTEIN COUPLED RECEPTOR"/>
    <property type="match status" value="1"/>
</dbReference>
<dbReference type="CDD" id="cd00637">
    <property type="entry name" value="7tm_classA_rhodopsin-like"/>
    <property type="match status" value="1"/>
</dbReference>
<accession>A0ABQ9FW42</accession>
<keyword evidence="14" id="KW-1185">Reference proteome</keyword>